<dbReference type="InterPro" id="IPR008207">
    <property type="entry name" value="Sig_transdc_His_kin_Hpt_dom"/>
</dbReference>
<dbReference type="SUPFAM" id="SSF55874">
    <property type="entry name" value="ATPase domain of HSP90 chaperone/DNA topoisomerase II/histidine kinase"/>
    <property type="match status" value="1"/>
</dbReference>
<evidence type="ECO:0000313" key="15">
    <source>
        <dbReference type="Proteomes" id="UP000008204"/>
    </source>
</evidence>
<evidence type="ECO:0000256" key="8">
    <source>
        <dbReference type="PROSITE-ProRule" id="PRU00169"/>
    </source>
</evidence>
<evidence type="ECO:0000256" key="1">
    <source>
        <dbReference type="ARBA" id="ARBA00000085"/>
    </source>
</evidence>
<gene>
    <name evidence="14" type="ordered locus">PCC8801_0407</name>
</gene>
<evidence type="ECO:0000313" key="14">
    <source>
        <dbReference type="EMBL" id="ACK64504.1"/>
    </source>
</evidence>
<dbReference type="STRING" id="41431.PCC8801_0407"/>
<dbReference type="InterPro" id="IPR036890">
    <property type="entry name" value="HATPase_C_sf"/>
</dbReference>
<keyword evidence="4" id="KW-0808">Transferase</keyword>
<feature type="domain" description="HPt" evidence="13">
    <location>
        <begin position="5"/>
        <end position="118"/>
    </location>
</feature>
<dbReference type="InterPro" id="IPR011006">
    <property type="entry name" value="CheY-like_superfamily"/>
</dbReference>
<dbReference type="PRINTS" id="PR00344">
    <property type="entry name" value="BCTRLSENSOR"/>
</dbReference>
<dbReference type="SUPFAM" id="SSF47226">
    <property type="entry name" value="Histidine-containing phosphotransfer domain, HPT domain"/>
    <property type="match status" value="1"/>
</dbReference>
<feature type="modified residue" description="Phosphohistidine" evidence="7">
    <location>
        <position position="61"/>
    </location>
</feature>
<dbReference type="Pfam" id="PF02518">
    <property type="entry name" value="HATPase_c"/>
    <property type="match status" value="1"/>
</dbReference>
<dbReference type="KEGG" id="cyp:PCC8801_0407"/>
<evidence type="ECO:0000256" key="2">
    <source>
        <dbReference type="ARBA" id="ARBA00012438"/>
    </source>
</evidence>
<evidence type="ECO:0000256" key="6">
    <source>
        <dbReference type="ARBA" id="ARBA00023012"/>
    </source>
</evidence>
<feature type="domain" description="CheW-like" evidence="12">
    <location>
        <begin position="620"/>
        <end position="754"/>
    </location>
</feature>
<dbReference type="PROSITE" id="PS50894">
    <property type="entry name" value="HPT"/>
    <property type="match status" value="1"/>
</dbReference>
<keyword evidence="15" id="KW-1185">Reference proteome</keyword>
<evidence type="ECO:0000256" key="3">
    <source>
        <dbReference type="ARBA" id="ARBA00022553"/>
    </source>
</evidence>
<dbReference type="PANTHER" id="PTHR43395:SF1">
    <property type="entry name" value="CHEMOTAXIS PROTEIN CHEA"/>
    <property type="match status" value="1"/>
</dbReference>
<dbReference type="SMART" id="SM00260">
    <property type="entry name" value="CheW"/>
    <property type="match status" value="1"/>
</dbReference>
<dbReference type="InterPro" id="IPR005467">
    <property type="entry name" value="His_kinase_dom"/>
</dbReference>
<dbReference type="AlphaFoldDB" id="B7JUC4"/>
<proteinExistence type="predicted"/>
<evidence type="ECO:0000256" key="4">
    <source>
        <dbReference type="ARBA" id="ARBA00022679"/>
    </source>
</evidence>
<evidence type="ECO:0000259" key="10">
    <source>
        <dbReference type="PROSITE" id="PS50109"/>
    </source>
</evidence>
<dbReference type="EC" id="2.7.13.3" evidence="2"/>
<dbReference type="InterPro" id="IPR036641">
    <property type="entry name" value="HPT_dom_sf"/>
</dbReference>
<dbReference type="GO" id="GO:0004673">
    <property type="term" value="F:protein histidine kinase activity"/>
    <property type="evidence" value="ECO:0007669"/>
    <property type="project" value="UniProtKB-EC"/>
</dbReference>
<dbReference type="GO" id="GO:0006935">
    <property type="term" value="P:chemotaxis"/>
    <property type="evidence" value="ECO:0007669"/>
    <property type="project" value="InterPro"/>
</dbReference>
<dbReference type="Gene3D" id="3.40.50.2300">
    <property type="match status" value="1"/>
</dbReference>
<dbReference type="SMART" id="SM00073">
    <property type="entry name" value="HPT"/>
    <property type="match status" value="1"/>
</dbReference>
<feature type="modified residue" description="4-aspartylphosphate" evidence="8">
    <location>
        <position position="827"/>
    </location>
</feature>
<dbReference type="InterPro" id="IPR051315">
    <property type="entry name" value="Bact_Chemotaxis_CheA"/>
</dbReference>
<dbReference type="SMART" id="SM00448">
    <property type="entry name" value="REC"/>
    <property type="match status" value="1"/>
</dbReference>
<dbReference type="SMART" id="SM00387">
    <property type="entry name" value="HATPase_c"/>
    <property type="match status" value="1"/>
</dbReference>
<dbReference type="eggNOG" id="COG0643">
    <property type="taxonomic scope" value="Bacteria"/>
</dbReference>
<dbReference type="HOGENOM" id="CLU_000650_2_2_3"/>
<sequence>MRDNLDLSNCSMLDLFSMEVESQGEVLNDNLLNLENQLQESQGQASASSLALLESLMRASHSIKGAARIVQLEPAVRIAHVMEDCFMAAMDRTINLQSDHIDLLLQAVDFLLAIGQVGEANINHWLGEHQGEAEQLVISIASIMGRRKSDRGSDKSPQTQRTTTTPQPPPPSPAKSQKIPKTPELLTPPPSNSNRRKTPETPEDEFFLGSTLEADEEPENSSFPDFELSLDDVFSEDTDIQLGKSKYIQDISHISEEESTGNLLTESASKLESTFDLSEEVMTWVEDDNEPISQGTSSLTSTSKDEPITSISSGGGSSKDRFVRVSAEGLNRLMGLAGESLVEATALSPMADSFITLKRSQLDLSRLLEQLQMILSQLSLGKEMEDFITDIVEKERECRTILGDRLSDLEQFAYRSFNLSDRLYREVIATHMRPFEEGVTGFPRMVRDISRKLNKRVKLEIAGRMTMVDRDILRKLEAPLTHILSNSIDHGIESPEERVKKGKPPEGHILLEASHRFGMLSINVIDDGRGIELEKLRQSIVDKGLVPAEMAKQLNEAELMEFIFLPNFSTSKTVTDISGRGVGLNIAKTMVQEVGGNLQAVSRPGEGMSFHFQLPLTLSVIRTLLVDIAGQPYAFPLSRIDQILTLNYKDIHSVENRQYFTLEGQNIGLVRADQVLNISSPASPLEPLSIVILSDQTNRYGLVVDRFIGEKSLVVRPLDSRLGKVQDISGAAILEDGSPILILDVLDLVRSLDKLLANVQVNQIKTEEEAEWKENKKHILVVDDSITVREMEKKLLQNQGYLVDVAVDGMEGWNAVRMGNYDLVISDIDMPRMNGIKLVSQIKNHPNLKSIPVIIVSYKDREEDRLQGLEAGADYYLTKSSFHDDTLINAVVDLIG</sequence>
<feature type="compositionally biased region" description="Polar residues" evidence="9">
    <location>
        <begin position="291"/>
        <end position="302"/>
    </location>
</feature>
<dbReference type="Gene3D" id="3.30.565.10">
    <property type="entry name" value="Histidine kinase-like ATPase, C-terminal domain"/>
    <property type="match status" value="1"/>
</dbReference>
<keyword evidence="3 8" id="KW-0597">Phosphoprotein</keyword>
<feature type="compositionally biased region" description="Low complexity" evidence="9">
    <location>
        <begin position="155"/>
        <end position="165"/>
    </location>
</feature>
<organism evidence="14 15">
    <name type="scientific">Rippkaea orientalis (strain PCC 8801 / RF-1)</name>
    <name type="common">Cyanothece sp. (strain PCC 8801)</name>
    <dbReference type="NCBI Taxonomy" id="41431"/>
    <lineage>
        <taxon>Bacteria</taxon>
        <taxon>Bacillati</taxon>
        <taxon>Cyanobacteriota</taxon>
        <taxon>Cyanophyceae</taxon>
        <taxon>Oscillatoriophycideae</taxon>
        <taxon>Chroococcales</taxon>
        <taxon>Aphanothecaceae</taxon>
        <taxon>Rippkaea</taxon>
        <taxon>Rippkaea orientalis</taxon>
    </lineage>
</organism>
<dbReference type="eggNOG" id="COG0745">
    <property type="taxonomic scope" value="Bacteria"/>
</dbReference>
<evidence type="ECO:0000256" key="9">
    <source>
        <dbReference type="SAM" id="MobiDB-lite"/>
    </source>
</evidence>
<dbReference type="InterPro" id="IPR003594">
    <property type="entry name" value="HATPase_dom"/>
</dbReference>
<dbReference type="Pfam" id="PF00072">
    <property type="entry name" value="Response_reg"/>
    <property type="match status" value="1"/>
</dbReference>
<dbReference type="SUPFAM" id="SSF52172">
    <property type="entry name" value="CheY-like"/>
    <property type="match status" value="1"/>
</dbReference>
<dbReference type="GO" id="GO:0000160">
    <property type="term" value="P:phosphorelay signal transduction system"/>
    <property type="evidence" value="ECO:0007669"/>
    <property type="project" value="UniProtKB-KW"/>
</dbReference>
<keyword evidence="6" id="KW-0902">Two-component regulatory system</keyword>
<protein>
    <recommendedName>
        <fullName evidence="2">histidine kinase</fullName>
        <ecNumber evidence="2">2.7.13.3</ecNumber>
    </recommendedName>
</protein>
<dbReference type="InterPro" id="IPR002545">
    <property type="entry name" value="CheW-lke_dom"/>
</dbReference>
<evidence type="ECO:0000256" key="5">
    <source>
        <dbReference type="ARBA" id="ARBA00022777"/>
    </source>
</evidence>
<dbReference type="InterPro" id="IPR004358">
    <property type="entry name" value="Sig_transdc_His_kin-like_C"/>
</dbReference>
<dbReference type="InterPro" id="IPR001789">
    <property type="entry name" value="Sig_transdc_resp-reg_receiver"/>
</dbReference>
<accession>B7JUC4</accession>
<evidence type="ECO:0000259" key="12">
    <source>
        <dbReference type="PROSITE" id="PS50851"/>
    </source>
</evidence>
<reference evidence="15" key="1">
    <citation type="journal article" date="2011" name="MBio">
        <title>Novel metabolic attributes of the genus Cyanothece, comprising a group of unicellular nitrogen-fixing Cyanobacteria.</title>
        <authorList>
            <person name="Bandyopadhyay A."/>
            <person name="Elvitigala T."/>
            <person name="Welsh E."/>
            <person name="Stockel J."/>
            <person name="Liberton M."/>
            <person name="Min H."/>
            <person name="Sherman L.A."/>
            <person name="Pakrasi H.B."/>
        </authorList>
    </citation>
    <scope>NUCLEOTIDE SEQUENCE [LARGE SCALE GENOMIC DNA]</scope>
    <source>
        <strain evidence="15">PCC 8801</strain>
    </source>
</reference>
<feature type="region of interest" description="Disordered" evidence="9">
    <location>
        <begin position="286"/>
        <end position="317"/>
    </location>
</feature>
<dbReference type="Gene3D" id="2.30.30.40">
    <property type="entry name" value="SH3 Domains"/>
    <property type="match status" value="1"/>
</dbReference>
<comment type="catalytic activity">
    <reaction evidence="1">
        <text>ATP + protein L-histidine = ADP + protein N-phospho-L-histidine.</text>
        <dbReference type="EC" id="2.7.13.3"/>
    </reaction>
</comment>
<keyword evidence="5 14" id="KW-0418">Kinase</keyword>
<dbReference type="CDD" id="cd00088">
    <property type="entry name" value="HPT"/>
    <property type="match status" value="1"/>
</dbReference>
<dbReference type="SUPFAM" id="SSF50341">
    <property type="entry name" value="CheW-like"/>
    <property type="match status" value="1"/>
</dbReference>
<evidence type="ECO:0000259" key="11">
    <source>
        <dbReference type="PROSITE" id="PS50110"/>
    </source>
</evidence>
<feature type="domain" description="Response regulatory" evidence="11">
    <location>
        <begin position="778"/>
        <end position="894"/>
    </location>
</feature>
<dbReference type="EMBL" id="CP001287">
    <property type="protein sequence ID" value="ACK64504.1"/>
    <property type="molecule type" value="Genomic_DNA"/>
</dbReference>
<evidence type="ECO:0000256" key="7">
    <source>
        <dbReference type="PROSITE-ProRule" id="PRU00110"/>
    </source>
</evidence>
<dbReference type="PANTHER" id="PTHR43395">
    <property type="entry name" value="SENSOR HISTIDINE KINASE CHEA"/>
    <property type="match status" value="1"/>
</dbReference>
<dbReference type="InterPro" id="IPR036061">
    <property type="entry name" value="CheW-like_dom_sf"/>
</dbReference>
<dbReference type="PROSITE" id="PS50110">
    <property type="entry name" value="RESPONSE_REGULATORY"/>
    <property type="match status" value="1"/>
</dbReference>
<dbReference type="Pfam" id="PF01627">
    <property type="entry name" value="Hpt"/>
    <property type="match status" value="1"/>
</dbReference>
<dbReference type="Pfam" id="PF01584">
    <property type="entry name" value="CheW"/>
    <property type="match status" value="1"/>
</dbReference>
<dbReference type="PROSITE" id="PS50851">
    <property type="entry name" value="CHEW"/>
    <property type="match status" value="1"/>
</dbReference>
<name>B7JUC4_RIPO1</name>
<dbReference type="Gene3D" id="1.20.120.160">
    <property type="entry name" value="HPT domain"/>
    <property type="match status" value="1"/>
</dbReference>
<dbReference type="Proteomes" id="UP000008204">
    <property type="component" value="Chromosome"/>
</dbReference>
<feature type="region of interest" description="Disordered" evidence="9">
    <location>
        <begin position="146"/>
        <end position="203"/>
    </location>
</feature>
<evidence type="ECO:0000259" key="13">
    <source>
        <dbReference type="PROSITE" id="PS50894"/>
    </source>
</evidence>
<dbReference type="FunFam" id="3.30.565.10:FF:000016">
    <property type="entry name" value="Chemotaxis protein CheA, putative"/>
    <property type="match status" value="1"/>
</dbReference>
<feature type="domain" description="Histidine kinase" evidence="10">
    <location>
        <begin position="480"/>
        <end position="618"/>
    </location>
</feature>
<dbReference type="PROSITE" id="PS50109">
    <property type="entry name" value="HIS_KIN"/>
    <property type="match status" value="1"/>
</dbReference>
<dbReference type="OrthoDB" id="291966at2"/>